<comment type="caution">
    <text evidence="1">The sequence shown here is derived from an EMBL/GenBank/DDBJ whole genome shotgun (WGS) entry which is preliminary data.</text>
</comment>
<protein>
    <submittedName>
        <fullName evidence="1">Uncharacterized protein</fullName>
    </submittedName>
</protein>
<dbReference type="EMBL" id="DYXM01000187">
    <property type="protein sequence ID" value="HJE91280.1"/>
    <property type="molecule type" value="Genomic_DNA"/>
</dbReference>
<gene>
    <name evidence="1" type="ORF">K8V11_09760</name>
</gene>
<dbReference type="Proteomes" id="UP000776650">
    <property type="component" value="Unassembled WGS sequence"/>
</dbReference>
<evidence type="ECO:0000313" key="1">
    <source>
        <dbReference type="EMBL" id="HJE91280.1"/>
    </source>
</evidence>
<proteinExistence type="predicted"/>
<reference evidence="1" key="1">
    <citation type="journal article" date="2021" name="PeerJ">
        <title>Extensive microbial diversity within the chicken gut microbiome revealed by metagenomics and culture.</title>
        <authorList>
            <person name="Gilroy R."/>
            <person name="Ravi A."/>
            <person name="Getino M."/>
            <person name="Pursley I."/>
            <person name="Horton D.L."/>
            <person name="Alikhan N.F."/>
            <person name="Baker D."/>
            <person name="Gharbi K."/>
            <person name="Hall N."/>
            <person name="Watson M."/>
            <person name="Adriaenssens E.M."/>
            <person name="Foster-Nyarko E."/>
            <person name="Jarju S."/>
            <person name="Secka A."/>
            <person name="Antonio M."/>
            <person name="Oren A."/>
            <person name="Chaudhuri R.R."/>
            <person name="La Ragione R."/>
            <person name="Hildebrand F."/>
            <person name="Pallen M.J."/>
        </authorList>
    </citation>
    <scope>NUCLEOTIDE SEQUENCE</scope>
    <source>
        <strain evidence="1">ChiGjej1B1-18357</strain>
    </source>
</reference>
<accession>A0A921JYH0</accession>
<name>A0A921JYH0_9ACTN</name>
<dbReference type="AlphaFoldDB" id="A0A921JYH0"/>
<organism evidence="1 2">
    <name type="scientific">Dietzia timorensis</name>
    <dbReference type="NCBI Taxonomy" id="499555"/>
    <lineage>
        <taxon>Bacteria</taxon>
        <taxon>Bacillati</taxon>
        <taxon>Actinomycetota</taxon>
        <taxon>Actinomycetes</taxon>
        <taxon>Mycobacteriales</taxon>
        <taxon>Dietziaceae</taxon>
        <taxon>Dietzia</taxon>
    </lineage>
</organism>
<reference evidence="1" key="2">
    <citation type="submission" date="2021-09" db="EMBL/GenBank/DDBJ databases">
        <authorList>
            <person name="Gilroy R."/>
        </authorList>
    </citation>
    <scope>NUCLEOTIDE SEQUENCE</scope>
    <source>
        <strain evidence="1">ChiGjej1B1-18357</strain>
    </source>
</reference>
<dbReference type="RefSeq" id="WP_303913359.1">
    <property type="nucleotide sequence ID" value="NZ_DYXM01000187.1"/>
</dbReference>
<evidence type="ECO:0000313" key="2">
    <source>
        <dbReference type="Proteomes" id="UP000776650"/>
    </source>
</evidence>
<sequence>MDAIVQFFVTGPGQMVLPLIQGSFNLAYPSNAGFPEGVGQVAPLGA</sequence>